<dbReference type="Proteomes" id="UP001054837">
    <property type="component" value="Unassembled WGS sequence"/>
</dbReference>
<dbReference type="InterPro" id="IPR003591">
    <property type="entry name" value="Leu-rich_rpt_typical-subtyp"/>
</dbReference>
<keyword evidence="4" id="KW-1185">Reference proteome</keyword>
<gene>
    <name evidence="3" type="ORF">CDAR_622731</name>
</gene>
<organism evidence="3 4">
    <name type="scientific">Caerostris darwini</name>
    <dbReference type="NCBI Taxonomy" id="1538125"/>
    <lineage>
        <taxon>Eukaryota</taxon>
        <taxon>Metazoa</taxon>
        <taxon>Ecdysozoa</taxon>
        <taxon>Arthropoda</taxon>
        <taxon>Chelicerata</taxon>
        <taxon>Arachnida</taxon>
        <taxon>Araneae</taxon>
        <taxon>Araneomorphae</taxon>
        <taxon>Entelegynae</taxon>
        <taxon>Araneoidea</taxon>
        <taxon>Araneidae</taxon>
        <taxon>Caerostris</taxon>
    </lineage>
</organism>
<evidence type="ECO:0000256" key="1">
    <source>
        <dbReference type="ARBA" id="ARBA00022614"/>
    </source>
</evidence>
<dbReference type="SUPFAM" id="SSF52058">
    <property type="entry name" value="L domain-like"/>
    <property type="match status" value="1"/>
</dbReference>
<dbReference type="PROSITE" id="PS51450">
    <property type="entry name" value="LRR"/>
    <property type="match status" value="2"/>
</dbReference>
<evidence type="ECO:0000313" key="4">
    <source>
        <dbReference type="Proteomes" id="UP001054837"/>
    </source>
</evidence>
<dbReference type="InterPro" id="IPR001611">
    <property type="entry name" value="Leu-rich_rpt"/>
</dbReference>
<dbReference type="AlphaFoldDB" id="A0AAV4TCL3"/>
<evidence type="ECO:0000313" key="3">
    <source>
        <dbReference type="EMBL" id="GIY42617.1"/>
    </source>
</evidence>
<dbReference type="PANTHER" id="PTHR24366:SF96">
    <property type="entry name" value="LEUCINE RICH REPEAT CONTAINING 53"/>
    <property type="match status" value="1"/>
</dbReference>
<evidence type="ECO:0000256" key="2">
    <source>
        <dbReference type="ARBA" id="ARBA00022737"/>
    </source>
</evidence>
<dbReference type="InterPro" id="IPR032675">
    <property type="entry name" value="LRR_dom_sf"/>
</dbReference>
<comment type="caution">
    <text evidence="3">The sequence shown here is derived from an EMBL/GenBank/DDBJ whole genome shotgun (WGS) entry which is preliminary data.</text>
</comment>
<keyword evidence="2" id="KW-0677">Repeat</keyword>
<protein>
    <submittedName>
        <fullName evidence="3">Uncharacterized protein</fullName>
    </submittedName>
</protein>
<sequence length="343" mass="39879">MRENYLQKPLPVDRDPCLERNLQKLIPFIMYSKTCSLFLVFLSCLYSTGSTQCPSYGKLPRNSEYSKMEVGDEIATLVRFSGKTIEDLLEVLDQFDRETKLDLLLERVEIFDLPSRSLDNWNIVGLDIYDCKFKNLEDLGQAVLTGLDQTLKEISITGFREENTTKLEVNHLRKLTTLKLNFNHISQVGDDWFEEGPTSLTEVTLHYNEIEKLGDRAFANLFNLRKLAVNGNKMGYVKRSMIPQPANHLEELHLDNNRLETIPEDMFSDMPSLKKLSLKNNKLTQLPETTFKAIWLQVEYFDVIYNSFVCDSHMAWLLEYEDTRNKRKPNCSNNEKGRRPRGK</sequence>
<dbReference type="SMART" id="SM00364">
    <property type="entry name" value="LRR_BAC"/>
    <property type="match status" value="2"/>
</dbReference>
<dbReference type="Gene3D" id="3.80.10.10">
    <property type="entry name" value="Ribonuclease Inhibitor"/>
    <property type="match status" value="1"/>
</dbReference>
<dbReference type="EMBL" id="BPLQ01009232">
    <property type="protein sequence ID" value="GIY42617.1"/>
    <property type="molecule type" value="Genomic_DNA"/>
</dbReference>
<proteinExistence type="predicted"/>
<accession>A0AAV4TCL3</accession>
<dbReference type="SMART" id="SM00369">
    <property type="entry name" value="LRR_TYP"/>
    <property type="match status" value="4"/>
</dbReference>
<reference evidence="3 4" key="1">
    <citation type="submission" date="2021-06" db="EMBL/GenBank/DDBJ databases">
        <title>Caerostris darwini draft genome.</title>
        <authorList>
            <person name="Kono N."/>
            <person name="Arakawa K."/>
        </authorList>
    </citation>
    <scope>NUCLEOTIDE SEQUENCE [LARGE SCALE GENOMIC DNA]</scope>
</reference>
<dbReference type="PANTHER" id="PTHR24366">
    <property type="entry name" value="IG(IMMUNOGLOBULIN) AND LRR(LEUCINE RICH REPEAT) DOMAINS"/>
    <property type="match status" value="1"/>
</dbReference>
<keyword evidence="1" id="KW-0433">Leucine-rich repeat</keyword>
<name>A0AAV4TCL3_9ARAC</name>
<dbReference type="Pfam" id="PF13855">
    <property type="entry name" value="LRR_8"/>
    <property type="match status" value="2"/>
</dbReference>